<accession>A0A069AKP4</accession>
<evidence type="ECO:0000313" key="7">
    <source>
        <dbReference type="EMBL" id="CDS89654.1"/>
    </source>
</evidence>
<dbReference type="SMART" id="SM00382">
    <property type="entry name" value="AAA"/>
    <property type="match status" value="1"/>
</dbReference>
<dbReference type="PANTHER" id="PTHR42798:SF6">
    <property type="entry name" value="CELL DIVISION ATP-BINDING PROTEIN FTSE"/>
    <property type="match status" value="1"/>
</dbReference>
<dbReference type="PROSITE" id="PS50893">
    <property type="entry name" value="ABC_TRANSPORTER_2"/>
    <property type="match status" value="1"/>
</dbReference>
<dbReference type="AlphaFoldDB" id="A0A069AKP4"/>
<dbReference type="CDD" id="cd03255">
    <property type="entry name" value="ABC_MJ0796_LolCDE_FtsE"/>
    <property type="match status" value="1"/>
</dbReference>
<evidence type="ECO:0000313" key="8">
    <source>
        <dbReference type="EMBL" id="CDT61013.1"/>
    </source>
</evidence>
<dbReference type="GO" id="GO:0005524">
    <property type="term" value="F:ATP binding"/>
    <property type="evidence" value="ECO:0007669"/>
    <property type="project" value="UniProtKB-KW"/>
</dbReference>
<proteinExistence type="inferred from homology"/>
<dbReference type="EMBL" id="LK932525">
    <property type="protein sequence ID" value="CDS89026.1"/>
    <property type="molecule type" value="Genomic_DNA"/>
</dbReference>
<gene>
    <name evidence="8" type="ORF">BN1095_600031</name>
    <name evidence="6" type="ORF">BN1096_700302</name>
    <name evidence="7" type="ORF">BN1097_710303</name>
</gene>
<dbReference type="EMBL" id="LK932411">
    <property type="protein sequence ID" value="CDS89654.1"/>
    <property type="molecule type" value="Genomic_DNA"/>
</dbReference>
<dbReference type="InterPro" id="IPR027417">
    <property type="entry name" value="P-loop_NTPase"/>
</dbReference>
<dbReference type="RefSeq" id="WP_021367128.1">
    <property type="nucleotide sequence ID" value="NZ_CAADBY010000002.1"/>
</dbReference>
<dbReference type="FunFam" id="3.40.50.300:FF:000032">
    <property type="entry name" value="Export ABC transporter ATP-binding protein"/>
    <property type="match status" value="1"/>
</dbReference>
<keyword evidence="2" id="KW-0813">Transport</keyword>
<dbReference type="Gene3D" id="3.40.50.300">
    <property type="entry name" value="P-loop containing nucleotide triphosphate hydrolases"/>
    <property type="match status" value="1"/>
</dbReference>
<organism evidence="6">
    <name type="scientific">Clostridioides difficile</name>
    <name type="common">Peptoclostridium difficile</name>
    <dbReference type="NCBI Taxonomy" id="1496"/>
    <lineage>
        <taxon>Bacteria</taxon>
        <taxon>Bacillati</taxon>
        <taxon>Bacillota</taxon>
        <taxon>Clostridia</taxon>
        <taxon>Peptostreptococcales</taxon>
        <taxon>Peptostreptococcaceae</taxon>
        <taxon>Clostridioides</taxon>
    </lineage>
</organism>
<dbReference type="InterPro" id="IPR003593">
    <property type="entry name" value="AAA+_ATPase"/>
</dbReference>
<dbReference type="EMBL" id="LK933294">
    <property type="protein sequence ID" value="CDT61013.1"/>
    <property type="molecule type" value="Genomic_DNA"/>
</dbReference>
<dbReference type="InterPro" id="IPR017911">
    <property type="entry name" value="MacB-like_ATP-bd"/>
</dbReference>
<reference evidence="6" key="1">
    <citation type="submission" date="2014-07" db="EMBL/GenBank/DDBJ databases">
        <authorList>
            <person name="Monot Marc"/>
        </authorList>
    </citation>
    <scope>NUCLEOTIDE SEQUENCE</scope>
    <source>
        <strain evidence="8">7032989</strain>
        <strain evidence="7">7032994</strain>
    </source>
</reference>
<evidence type="ECO:0000256" key="4">
    <source>
        <dbReference type="ARBA" id="ARBA00022840"/>
    </source>
</evidence>
<comment type="similarity">
    <text evidence="1">Belongs to the ABC transporter superfamily.</text>
</comment>
<dbReference type="Pfam" id="PF00005">
    <property type="entry name" value="ABC_tran"/>
    <property type="match status" value="1"/>
</dbReference>
<name>A0A069AKP4_CLODI</name>
<evidence type="ECO:0000256" key="3">
    <source>
        <dbReference type="ARBA" id="ARBA00022741"/>
    </source>
</evidence>
<evidence type="ECO:0000259" key="5">
    <source>
        <dbReference type="PROSITE" id="PS50893"/>
    </source>
</evidence>
<protein>
    <submittedName>
        <fullName evidence="6">ABC transporter related protein</fullName>
    </submittedName>
</protein>
<keyword evidence="4" id="KW-0067">ATP-binding</keyword>
<dbReference type="PANTHER" id="PTHR42798">
    <property type="entry name" value="LIPOPROTEIN-RELEASING SYSTEM ATP-BINDING PROTEIN LOLD"/>
    <property type="match status" value="1"/>
</dbReference>
<sequence length="228" mass="25264">MKGNNGMKKMIIEVSNLSKVVDLLNTELTILRNIDLYIEEGEFVSIMGASGSGKSSLISILSGLDKNYTGNVKVCGENLSELTDDELAEYRNRKIGIVFQSFNLITSMSVEENIKLPLIFSDNKEYKIVDKMIKKVGLTSKTKNNIKQLSGGEKQRVAISRALVCSPNILFADEPTGSLDSTNSHAIMKLFKNINNEYGTTIVMVTHDIQMAEYSDRIISIKDGTIIK</sequence>
<dbReference type="InterPro" id="IPR017871">
    <property type="entry name" value="ABC_transporter-like_CS"/>
</dbReference>
<dbReference type="PROSITE" id="PS00211">
    <property type="entry name" value="ABC_TRANSPORTER_1"/>
    <property type="match status" value="1"/>
</dbReference>
<dbReference type="InterPro" id="IPR003439">
    <property type="entry name" value="ABC_transporter-like_ATP-bd"/>
</dbReference>
<dbReference type="GO" id="GO:0016887">
    <property type="term" value="F:ATP hydrolysis activity"/>
    <property type="evidence" value="ECO:0007669"/>
    <property type="project" value="InterPro"/>
</dbReference>
<evidence type="ECO:0000313" key="6">
    <source>
        <dbReference type="EMBL" id="CDS89026.1"/>
    </source>
</evidence>
<evidence type="ECO:0000256" key="1">
    <source>
        <dbReference type="ARBA" id="ARBA00005417"/>
    </source>
</evidence>
<dbReference type="GO" id="GO:0022857">
    <property type="term" value="F:transmembrane transporter activity"/>
    <property type="evidence" value="ECO:0007669"/>
    <property type="project" value="UniProtKB-ARBA"/>
</dbReference>
<keyword evidence="3" id="KW-0547">Nucleotide-binding</keyword>
<evidence type="ECO:0000256" key="2">
    <source>
        <dbReference type="ARBA" id="ARBA00022448"/>
    </source>
</evidence>
<feature type="domain" description="ABC transporter" evidence="5">
    <location>
        <begin position="12"/>
        <end position="227"/>
    </location>
</feature>
<dbReference type="SUPFAM" id="SSF52540">
    <property type="entry name" value="P-loop containing nucleoside triphosphate hydrolases"/>
    <property type="match status" value="1"/>
</dbReference>
<dbReference type="GO" id="GO:0098796">
    <property type="term" value="C:membrane protein complex"/>
    <property type="evidence" value="ECO:0007669"/>
    <property type="project" value="UniProtKB-ARBA"/>
</dbReference>